<accession>A0ABV4K011</accession>
<dbReference type="Pfam" id="PF00582">
    <property type="entry name" value="Usp"/>
    <property type="match status" value="1"/>
</dbReference>
<proteinExistence type="predicted"/>
<evidence type="ECO:0000313" key="2">
    <source>
        <dbReference type="EMBL" id="MEZ7196291.1"/>
    </source>
</evidence>
<dbReference type="CDD" id="cd00293">
    <property type="entry name" value="USP-like"/>
    <property type="match status" value="1"/>
</dbReference>
<sequence length="288" mass="32234">MKILVAVDENAYSRYAVRQAARLAANTWADVVMLAIEKNRAYIAEEELDPAHAHPRLRLLNRYRADFIDALGPDVDLYDGREDGPFARREDKVLEQDLSGRKTFKLHLRGGDPVKAITSEADAEGCDLIILGCGQHEGGWGRGSDVPGRVADAADCSVFVIREEPATSRVVCCLDHADISQESLELINQWVTIYAAGLEVVGVLKKGELREEVESKMGEVLDYYLKRDVHALIRVVDEDSLETFIESGRKDDLMALWLKHKSPLQRLFHSKRVNALVNHASSSMLILR</sequence>
<dbReference type="Proteomes" id="UP001568698">
    <property type="component" value="Unassembled WGS sequence"/>
</dbReference>
<gene>
    <name evidence="2" type="ORF">AB6M95_05980</name>
</gene>
<feature type="domain" description="UspA" evidence="1">
    <location>
        <begin position="2"/>
        <end position="162"/>
    </location>
</feature>
<evidence type="ECO:0000313" key="3">
    <source>
        <dbReference type="Proteomes" id="UP001568698"/>
    </source>
</evidence>
<dbReference type="InterPro" id="IPR006016">
    <property type="entry name" value="UspA"/>
</dbReference>
<dbReference type="RefSeq" id="WP_371385829.1">
    <property type="nucleotide sequence ID" value="NZ_JBGLYH010000011.1"/>
</dbReference>
<keyword evidence="3" id="KW-1185">Reference proteome</keyword>
<comment type="caution">
    <text evidence="2">The sequence shown here is derived from an EMBL/GenBank/DDBJ whole genome shotgun (WGS) entry which is preliminary data.</text>
</comment>
<dbReference type="EMBL" id="JBGLYH010000011">
    <property type="protein sequence ID" value="MEZ7196291.1"/>
    <property type="molecule type" value="Genomic_DNA"/>
</dbReference>
<dbReference type="Gene3D" id="3.40.50.12370">
    <property type="match status" value="1"/>
</dbReference>
<evidence type="ECO:0000259" key="1">
    <source>
        <dbReference type="Pfam" id="PF00582"/>
    </source>
</evidence>
<organism evidence="2 3">
    <name type="scientific">Pseudodesulfovibrio karagichevae</name>
    <dbReference type="NCBI Taxonomy" id="3239305"/>
    <lineage>
        <taxon>Bacteria</taxon>
        <taxon>Pseudomonadati</taxon>
        <taxon>Thermodesulfobacteriota</taxon>
        <taxon>Desulfovibrionia</taxon>
        <taxon>Desulfovibrionales</taxon>
        <taxon>Desulfovibrionaceae</taxon>
    </lineage>
</organism>
<dbReference type="SUPFAM" id="SSF52402">
    <property type="entry name" value="Adenine nucleotide alpha hydrolases-like"/>
    <property type="match status" value="2"/>
</dbReference>
<reference evidence="2 3" key="1">
    <citation type="submission" date="2024-08" db="EMBL/GenBank/DDBJ databases">
        <title>Sulfate-reducing bacteria isolated from formation water of the oil field in Kazakhstan and description of Pseudodesulfovibrio sp.</title>
        <authorList>
            <person name="Bidzhieva S.K."/>
            <person name="Tourova T.P."/>
            <person name="Grouzdev D.S."/>
            <person name="Beletsky A.V."/>
            <person name="Sokolova D.S."/>
            <person name="Samigullina S.R."/>
            <person name="Poltaraus A.B."/>
            <person name="Avtukh A.N."/>
            <person name="Tereshina V.M."/>
            <person name="Zhaparov N.S."/>
            <person name="Mardanov A.V."/>
            <person name="Nazina T.N."/>
        </authorList>
    </citation>
    <scope>NUCLEOTIDE SEQUENCE [LARGE SCALE GENOMIC DNA]</scope>
    <source>
        <strain evidence="2 3">9FUS</strain>
    </source>
</reference>
<name>A0ABV4K011_9BACT</name>
<protein>
    <submittedName>
        <fullName evidence="2">Universal stress protein</fullName>
    </submittedName>
</protein>